<dbReference type="Gene3D" id="3.30.9.10">
    <property type="entry name" value="D-Amino Acid Oxidase, subunit A, domain 2"/>
    <property type="match status" value="1"/>
</dbReference>
<dbReference type="PIRSF" id="PIRSF000189">
    <property type="entry name" value="D-aa_oxidase"/>
    <property type="match status" value="1"/>
</dbReference>
<feature type="binding site" evidence="6">
    <location>
        <position position="186"/>
    </location>
    <ligand>
        <name>FAD</name>
        <dbReference type="ChEBI" id="CHEBI:57692"/>
    </ligand>
</feature>
<keyword evidence="3" id="KW-0285">Flavoprotein</keyword>
<dbReference type="AlphaFoldDB" id="A0A9P8PIG1"/>
<reference evidence="8" key="2">
    <citation type="submission" date="2021-01" db="EMBL/GenBank/DDBJ databases">
        <authorList>
            <person name="Schikora-Tamarit M.A."/>
        </authorList>
    </citation>
    <scope>NUCLEOTIDE SEQUENCE</scope>
    <source>
        <strain evidence="8">NCAIM Y.01608</strain>
    </source>
</reference>
<dbReference type="PANTHER" id="PTHR11530">
    <property type="entry name" value="D-AMINO ACID OXIDASE"/>
    <property type="match status" value="1"/>
</dbReference>
<sequence>MSDTYVVVGAGIVGLYTAYSLVYEAGVSPKDITIAAAHIPGDQSINYTSPWAGGNFSCISPGDKKSLSYDRYTYTHLSEIQKRLGGPSCGLDMRPATDYFHKYPPAKKMESLKEYVKDFRILEKSALPKGIVFGISYTTWNFNCPLFLQNLASFLEKLGVTIIKKKLEHLSQAFLSPNTKVVFNCTGIGAITLGGVKDTNVYPTRGQVVVIKAPHIQFNMCLWSNESATYIIPRPNSNGELVMGGFLQKGISTGDTFKHETEDIIKRATKMAPQILDRPLDVVRVAAGLRPSRHGGPRIELEEVEDGKLVIHNYGASGYGYQGGWGMAHDAVRLLIKAQRASQASL</sequence>
<evidence type="ECO:0000313" key="9">
    <source>
        <dbReference type="Proteomes" id="UP000788993"/>
    </source>
</evidence>
<dbReference type="Pfam" id="PF01266">
    <property type="entry name" value="DAO"/>
    <property type="match status" value="1"/>
</dbReference>
<dbReference type="GO" id="GO:0003884">
    <property type="term" value="F:D-amino-acid oxidase activity"/>
    <property type="evidence" value="ECO:0007669"/>
    <property type="project" value="InterPro"/>
</dbReference>
<feature type="binding site" evidence="6">
    <location>
        <position position="230"/>
    </location>
    <ligand>
        <name>D-dopa</name>
        <dbReference type="ChEBI" id="CHEBI:149689"/>
    </ligand>
</feature>
<evidence type="ECO:0000256" key="4">
    <source>
        <dbReference type="ARBA" id="ARBA00022827"/>
    </source>
</evidence>
<proteinExistence type="inferred from homology"/>
<name>A0A9P8PIG1_9ASCO</name>
<organism evidence="8 9">
    <name type="scientific">Ogataea polymorpha</name>
    <dbReference type="NCBI Taxonomy" id="460523"/>
    <lineage>
        <taxon>Eukaryota</taxon>
        <taxon>Fungi</taxon>
        <taxon>Dikarya</taxon>
        <taxon>Ascomycota</taxon>
        <taxon>Saccharomycotina</taxon>
        <taxon>Pichiomycetes</taxon>
        <taxon>Pichiales</taxon>
        <taxon>Pichiaceae</taxon>
        <taxon>Ogataea</taxon>
    </lineage>
</organism>
<dbReference type="InterPro" id="IPR006076">
    <property type="entry name" value="FAD-dep_OxRdtase"/>
</dbReference>
<dbReference type="Proteomes" id="UP000788993">
    <property type="component" value="Unassembled WGS sequence"/>
</dbReference>
<comment type="caution">
    <text evidence="8">The sequence shown here is derived from an EMBL/GenBank/DDBJ whole genome shotgun (WGS) entry which is preliminary data.</text>
</comment>
<evidence type="ECO:0000256" key="2">
    <source>
        <dbReference type="ARBA" id="ARBA00006730"/>
    </source>
</evidence>
<dbReference type="SUPFAM" id="SSF54373">
    <property type="entry name" value="FAD-linked reductases, C-terminal domain"/>
    <property type="match status" value="1"/>
</dbReference>
<accession>A0A9P8PIG1</accession>
<evidence type="ECO:0000256" key="6">
    <source>
        <dbReference type="PIRSR" id="PIRSR000189-1"/>
    </source>
</evidence>
<dbReference type="GO" id="GO:0071949">
    <property type="term" value="F:FAD binding"/>
    <property type="evidence" value="ECO:0007669"/>
    <property type="project" value="InterPro"/>
</dbReference>
<feature type="domain" description="FAD dependent oxidoreductase" evidence="7">
    <location>
        <begin position="5"/>
        <end position="332"/>
    </location>
</feature>
<dbReference type="GO" id="GO:0019478">
    <property type="term" value="P:D-amino acid catabolic process"/>
    <property type="evidence" value="ECO:0007669"/>
    <property type="project" value="TreeGrafter"/>
</dbReference>
<feature type="binding site" evidence="6">
    <location>
        <begin position="48"/>
        <end position="49"/>
    </location>
    <ligand>
        <name>FAD</name>
        <dbReference type="ChEBI" id="CHEBI:57692"/>
    </ligand>
</feature>
<comment type="similarity">
    <text evidence="2">Belongs to the DAMOX/DASOX family.</text>
</comment>
<comment type="cofactor">
    <cofactor evidence="1 6">
        <name>FAD</name>
        <dbReference type="ChEBI" id="CHEBI:57692"/>
    </cofactor>
</comment>
<evidence type="ECO:0000256" key="1">
    <source>
        <dbReference type="ARBA" id="ARBA00001974"/>
    </source>
</evidence>
<evidence type="ECO:0000259" key="7">
    <source>
        <dbReference type="Pfam" id="PF01266"/>
    </source>
</evidence>
<dbReference type="GO" id="GO:0005737">
    <property type="term" value="C:cytoplasm"/>
    <property type="evidence" value="ECO:0007669"/>
    <property type="project" value="TreeGrafter"/>
</dbReference>
<feature type="binding site" evidence="6">
    <location>
        <position position="290"/>
    </location>
    <ligand>
        <name>D-dopa</name>
        <dbReference type="ChEBI" id="CHEBI:149689"/>
    </ligand>
</feature>
<dbReference type="PANTHER" id="PTHR11530:SF11">
    <property type="entry name" value="D-ASPARTATE OXIDASE"/>
    <property type="match status" value="1"/>
</dbReference>
<keyword evidence="4 6" id="KW-0274">FAD</keyword>
<dbReference type="InterPro" id="IPR023209">
    <property type="entry name" value="DAO"/>
</dbReference>
<dbReference type="InterPro" id="IPR006181">
    <property type="entry name" value="D-amino_acid_oxidase_CS"/>
</dbReference>
<dbReference type="PROSITE" id="PS00677">
    <property type="entry name" value="DAO"/>
    <property type="match status" value="1"/>
</dbReference>
<dbReference type="EMBL" id="JAEUBD010000753">
    <property type="protein sequence ID" value="KAH3672626.1"/>
    <property type="molecule type" value="Genomic_DNA"/>
</dbReference>
<keyword evidence="9" id="KW-1185">Reference proteome</keyword>
<gene>
    <name evidence="8" type="ORF">OGATHE_002271</name>
</gene>
<keyword evidence="5" id="KW-0560">Oxidoreductase</keyword>
<dbReference type="SUPFAM" id="SSF51971">
    <property type="entry name" value="Nucleotide-binding domain"/>
    <property type="match status" value="1"/>
</dbReference>
<evidence type="ECO:0000313" key="8">
    <source>
        <dbReference type="EMBL" id="KAH3672626.1"/>
    </source>
</evidence>
<dbReference type="Gene3D" id="3.40.50.720">
    <property type="entry name" value="NAD(P)-binding Rossmann-like Domain"/>
    <property type="match status" value="1"/>
</dbReference>
<protein>
    <recommendedName>
        <fullName evidence="7">FAD dependent oxidoreductase domain-containing protein</fullName>
    </recommendedName>
</protein>
<evidence type="ECO:0000256" key="3">
    <source>
        <dbReference type="ARBA" id="ARBA00022630"/>
    </source>
</evidence>
<reference evidence="8" key="1">
    <citation type="journal article" date="2021" name="Open Biol.">
        <title>Shared evolutionary footprints suggest mitochondrial oxidative damage underlies multiple complex I losses in fungi.</title>
        <authorList>
            <person name="Schikora-Tamarit M.A."/>
            <person name="Marcet-Houben M."/>
            <person name="Nosek J."/>
            <person name="Gabaldon T."/>
        </authorList>
    </citation>
    <scope>NUCLEOTIDE SEQUENCE</scope>
    <source>
        <strain evidence="8">NCAIM Y.01608</strain>
    </source>
</reference>
<evidence type="ECO:0000256" key="5">
    <source>
        <dbReference type="ARBA" id="ARBA00023002"/>
    </source>
</evidence>
<feature type="binding site" evidence="6">
    <location>
        <position position="318"/>
    </location>
    <ligand>
        <name>D-dopa</name>
        <dbReference type="ChEBI" id="CHEBI:149689"/>
    </ligand>
</feature>